<comment type="caution">
    <text evidence="8">The sequence shown here is derived from an EMBL/GenBank/DDBJ whole genome shotgun (WGS) entry which is preliminary data.</text>
</comment>
<keyword evidence="3 6" id="KW-0812">Transmembrane</keyword>
<sequence>MSDSANVVLRFVLYVDLMLLFGVALFGLYSFKGQERLSGTVLPLRRLLTATAGLGALLSIAGMVLMVRAMSGESDVTELRPHLEMMLFETDVGLACAVRMIALAVAGLALMLNPRAPGISLVIAAMAGGIALASLAWSGHGAMDEGSRRFWHFTADILHLLTAGAWLGALLAFALMAQTRALQTEAHIRLLARAVKRFESVGALIVVIITVTGVVNYLFIVGPKLDEVLLSQYGILLAIKVLLFAGMLVLAALNRFHLGPLLERSLRKGQYRAAAHVLRRSVVVEMAAAVLIVGLVAWLGTLSPEVEMSHLQGEISDTYVLI</sequence>
<dbReference type="AlphaFoldDB" id="A0A8H2NXY1"/>
<evidence type="ECO:0000256" key="3">
    <source>
        <dbReference type="ARBA" id="ARBA00022692"/>
    </source>
</evidence>
<accession>A0A8H2NXY1</accession>
<keyword evidence="4 6" id="KW-1133">Transmembrane helix</keyword>
<feature type="domain" description="Copper resistance protein D" evidence="7">
    <location>
        <begin position="192"/>
        <end position="299"/>
    </location>
</feature>
<dbReference type="EMBL" id="CABVIE010000019">
    <property type="protein sequence ID" value="VVP43016.1"/>
    <property type="molecule type" value="Genomic_DNA"/>
</dbReference>
<name>A0A8H2NXY1_PSEFL</name>
<evidence type="ECO:0000313" key="9">
    <source>
        <dbReference type="Proteomes" id="UP000325723"/>
    </source>
</evidence>
<dbReference type="InterPro" id="IPR047689">
    <property type="entry name" value="CopD"/>
</dbReference>
<keyword evidence="2 6" id="KW-1003">Cell membrane</keyword>
<evidence type="ECO:0000259" key="7">
    <source>
        <dbReference type="Pfam" id="PF05425"/>
    </source>
</evidence>
<dbReference type="InterPro" id="IPR008457">
    <property type="entry name" value="Cu-R_CopD_dom"/>
</dbReference>
<feature type="transmembrane region" description="Helical" evidence="6">
    <location>
        <begin position="157"/>
        <end position="177"/>
    </location>
</feature>
<keyword evidence="6" id="KW-0997">Cell inner membrane</keyword>
<feature type="transmembrane region" description="Helical" evidence="6">
    <location>
        <begin position="92"/>
        <end position="112"/>
    </location>
</feature>
<dbReference type="GO" id="GO:0005886">
    <property type="term" value="C:plasma membrane"/>
    <property type="evidence" value="ECO:0007669"/>
    <property type="project" value="UniProtKB-SubCell"/>
</dbReference>
<dbReference type="InterPro" id="IPR032694">
    <property type="entry name" value="CopC/D"/>
</dbReference>
<feature type="transmembrane region" description="Helical" evidence="6">
    <location>
        <begin position="277"/>
        <end position="299"/>
    </location>
</feature>
<proteinExistence type="inferred from homology"/>
<evidence type="ECO:0000256" key="1">
    <source>
        <dbReference type="ARBA" id="ARBA00004651"/>
    </source>
</evidence>
<protein>
    <recommendedName>
        <fullName evidence="6">Copper resistance protein D</fullName>
    </recommendedName>
</protein>
<comment type="subcellular location">
    <subcellularLocation>
        <location evidence="6">Cell inner membrane</location>
        <topology evidence="6">Multi-pass membrane protein</topology>
    </subcellularLocation>
    <subcellularLocation>
        <location evidence="1">Cell membrane</location>
        <topology evidence="1">Multi-pass membrane protein</topology>
    </subcellularLocation>
</comment>
<evidence type="ECO:0000256" key="4">
    <source>
        <dbReference type="ARBA" id="ARBA00022989"/>
    </source>
</evidence>
<evidence type="ECO:0000256" key="5">
    <source>
        <dbReference type="ARBA" id="ARBA00023136"/>
    </source>
</evidence>
<feature type="transmembrane region" description="Helical" evidence="6">
    <location>
        <begin position="119"/>
        <end position="137"/>
    </location>
</feature>
<dbReference type="PANTHER" id="PTHR34820:SF4">
    <property type="entry name" value="INNER MEMBRANE PROTEIN YEBZ"/>
    <property type="match status" value="1"/>
</dbReference>
<organism evidence="8 9">
    <name type="scientific">Pseudomonas fluorescens</name>
    <dbReference type="NCBI Taxonomy" id="294"/>
    <lineage>
        <taxon>Bacteria</taxon>
        <taxon>Pseudomonadati</taxon>
        <taxon>Pseudomonadota</taxon>
        <taxon>Gammaproteobacteria</taxon>
        <taxon>Pseudomonadales</taxon>
        <taxon>Pseudomonadaceae</taxon>
        <taxon>Pseudomonas</taxon>
    </lineage>
</organism>
<evidence type="ECO:0000256" key="2">
    <source>
        <dbReference type="ARBA" id="ARBA00022475"/>
    </source>
</evidence>
<feature type="transmembrane region" description="Helical" evidence="6">
    <location>
        <begin position="198"/>
        <end position="221"/>
    </location>
</feature>
<keyword evidence="6" id="KW-0186">Copper</keyword>
<feature type="transmembrane region" description="Helical" evidence="6">
    <location>
        <begin position="12"/>
        <end position="31"/>
    </location>
</feature>
<gene>
    <name evidence="8" type="primary">copD</name>
    <name evidence="8" type="ORF">PS900_04969</name>
</gene>
<feature type="transmembrane region" description="Helical" evidence="6">
    <location>
        <begin position="52"/>
        <end position="72"/>
    </location>
</feature>
<dbReference type="Pfam" id="PF05425">
    <property type="entry name" value="CopD"/>
    <property type="match status" value="1"/>
</dbReference>
<dbReference type="NCBIfam" id="NF033808">
    <property type="entry name" value="copper_CopD"/>
    <property type="match status" value="1"/>
</dbReference>
<evidence type="ECO:0000313" key="8">
    <source>
        <dbReference type="EMBL" id="VVP43016.1"/>
    </source>
</evidence>
<feature type="transmembrane region" description="Helical" evidence="6">
    <location>
        <begin position="233"/>
        <end position="256"/>
    </location>
</feature>
<comment type="similarity">
    <text evidence="6">Belongs to the CopD family.</text>
</comment>
<keyword evidence="5 6" id="KW-0472">Membrane</keyword>
<comment type="function">
    <text evidence="6">Involved in copper resistance.</text>
</comment>
<dbReference type="PANTHER" id="PTHR34820">
    <property type="entry name" value="INNER MEMBRANE PROTEIN YEBZ"/>
    <property type="match status" value="1"/>
</dbReference>
<evidence type="ECO:0000256" key="6">
    <source>
        <dbReference type="RuleBase" id="RU369037"/>
    </source>
</evidence>
<dbReference type="RefSeq" id="WP_150759124.1">
    <property type="nucleotide sequence ID" value="NZ_CABVIE010000019.1"/>
</dbReference>
<dbReference type="GO" id="GO:0046688">
    <property type="term" value="P:response to copper ion"/>
    <property type="evidence" value="ECO:0007669"/>
    <property type="project" value="UniProtKB-UniRule"/>
</dbReference>
<dbReference type="Proteomes" id="UP000325723">
    <property type="component" value="Unassembled WGS sequence"/>
</dbReference>
<dbReference type="GO" id="GO:0006825">
    <property type="term" value="P:copper ion transport"/>
    <property type="evidence" value="ECO:0007669"/>
    <property type="project" value="InterPro"/>
</dbReference>
<reference evidence="8 9" key="1">
    <citation type="submission" date="2019-09" db="EMBL/GenBank/DDBJ databases">
        <authorList>
            <person name="Chandra G."/>
            <person name="Truman W A."/>
        </authorList>
    </citation>
    <scope>NUCLEOTIDE SEQUENCE [LARGE SCALE GENOMIC DNA]</scope>
    <source>
        <strain evidence="8">PS900</strain>
    </source>
</reference>